<evidence type="ECO:0000313" key="2">
    <source>
        <dbReference type="Proteomes" id="UP000037136"/>
    </source>
</evidence>
<accession>A0A2A9P5S0</accession>
<name>A0A2A9P5S0_OPHUN</name>
<reference evidence="1 2" key="1">
    <citation type="journal article" date="2015" name="BMC Genomics">
        <title>Gene expression during zombie ant biting behavior reflects the complexity underlying fungal parasitic behavioral manipulation.</title>
        <authorList>
            <person name="de Bekker C."/>
            <person name="Ohm R.A."/>
            <person name="Loreto R.G."/>
            <person name="Sebastian A."/>
            <person name="Albert I."/>
            <person name="Merrow M."/>
            <person name="Brachmann A."/>
            <person name="Hughes D.P."/>
        </authorList>
    </citation>
    <scope>NUCLEOTIDE SEQUENCE [LARGE SCALE GENOMIC DNA]</scope>
    <source>
        <strain evidence="1 2">SC16a</strain>
    </source>
</reference>
<evidence type="ECO:0000313" key="1">
    <source>
        <dbReference type="EMBL" id="PFH56222.1"/>
    </source>
</evidence>
<organism evidence="1 2">
    <name type="scientific">Ophiocordyceps unilateralis</name>
    <name type="common">Zombie-ant fungus</name>
    <name type="synonym">Torrubia unilateralis</name>
    <dbReference type="NCBI Taxonomy" id="268505"/>
    <lineage>
        <taxon>Eukaryota</taxon>
        <taxon>Fungi</taxon>
        <taxon>Dikarya</taxon>
        <taxon>Ascomycota</taxon>
        <taxon>Pezizomycotina</taxon>
        <taxon>Sordariomycetes</taxon>
        <taxon>Hypocreomycetidae</taxon>
        <taxon>Hypocreales</taxon>
        <taxon>Ophiocordycipitaceae</taxon>
        <taxon>Ophiocordyceps</taxon>
    </lineage>
</organism>
<reference evidence="1 2" key="2">
    <citation type="journal article" date="2017" name="Sci. Rep.">
        <title>Ant-infecting Ophiocordyceps genomes reveal a high diversity of potential behavioral manipulation genes and a possible major role for enterotoxins.</title>
        <authorList>
            <person name="de Bekker C."/>
            <person name="Ohm R.A."/>
            <person name="Evans H.C."/>
            <person name="Brachmann A."/>
            <person name="Hughes D.P."/>
        </authorList>
    </citation>
    <scope>NUCLEOTIDE SEQUENCE [LARGE SCALE GENOMIC DNA]</scope>
    <source>
        <strain evidence="1 2">SC16a</strain>
    </source>
</reference>
<protein>
    <submittedName>
        <fullName evidence="1">Uncharacterized protein</fullName>
    </submittedName>
</protein>
<dbReference type="Gene3D" id="3.90.1140.10">
    <property type="entry name" value="Cyclic phosphodiesterase"/>
    <property type="match status" value="1"/>
</dbReference>
<dbReference type="STRING" id="268505.A0A2A9P5S0"/>
<sequence>MAASDSNPFAAAITACDDDPATIQRLYDSHRSQRSLQQRAELLAHDFSHLRIDQHLFRLERQPGFRDHRHCLVFWARPPIHTLRLAEELQRILRDAAPNAWMMPTYRMHLTTLELAFSKTPEEIADLLAQLRPAAGQITSYTHSHRARLVKPRVSYDLSAFAVSWLTAAGEPAASPAPMPPDDRVESRHDDAYTYHHLRRDLFDLVRDAGVPIASRYQVPSAHITLGRFLDDVDHDTVEKRERWAAAVDGINRWLETDVWDRPDAEFIGEWVVGHEKGLDLRAGTLWYGGGRTVIMGEGF</sequence>
<dbReference type="AlphaFoldDB" id="A0A2A9P5S0"/>
<keyword evidence="2" id="KW-1185">Reference proteome</keyword>
<proteinExistence type="predicted"/>
<dbReference type="OrthoDB" id="2967263at2759"/>
<dbReference type="InterPro" id="IPR009097">
    <property type="entry name" value="Cyclic_Pdiesterase"/>
</dbReference>
<dbReference type="EMBL" id="LAZP02000630">
    <property type="protein sequence ID" value="PFH56222.1"/>
    <property type="molecule type" value="Genomic_DNA"/>
</dbReference>
<gene>
    <name evidence="1" type="ORF">XA68_16882</name>
</gene>
<dbReference type="Proteomes" id="UP000037136">
    <property type="component" value="Unassembled WGS sequence"/>
</dbReference>
<dbReference type="SUPFAM" id="SSF55144">
    <property type="entry name" value="LigT-like"/>
    <property type="match status" value="1"/>
</dbReference>
<comment type="caution">
    <text evidence="1">The sequence shown here is derived from an EMBL/GenBank/DDBJ whole genome shotgun (WGS) entry which is preliminary data.</text>
</comment>